<evidence type="ECO:0000259" key="1">
    <source>
        <dbReference type="Pfam" id="PF00128"/>
    </source>
</evidence>
<evidence type="ECO:0000313" key="2">
    <source>
        <dbReference type="EMBL" id="MBB3963033.1"/>
    </source>
</evidence>
<accession>A0A7W6CQ24</accession>
<dbReference type="PANTHER" id="PTHR10357">
    <property type="entry name" value="ALPHA-AMYLASE FAMILY MEMBER"/>
    <property type="match status" value="1"/>
</dbReference>
<dbReference type="EMBL" id="JACIDW010000001">
    <property type="protein sequence ID" value="MBB3963033.1"/>
    <property type="molecule type" value="Genomic_DNA"/>
</dbReference>
<dbReference type="PANTHER" id="PTHR10357:SF219">
    <property type="entry name" value="MALTOSE ALPHA-D-GLUCOSYLTRANSFERASE"/>
    <property type="match status" value="1"/>
</dbReference>
<keyword evidence="2" id="KW-0326">Glycosidase</keyword>
<dbReference type="AlphaFoldDB" id="A0A7W6CQ24"/>
<keyword evidence="2" id="KW-0378">Hydrolase</keyword>
<comment type="caution">
    <text evidence="2">The sequence shown here is derived from an EMBL/GenBank/DDBJ whole genome shotgun (WGS) entry which is preliminary data.</text>
</comment>
<gene>
    <name evidence="2" type="ORF">GGQ67_000651</name>
</gene>
<reference evidence="2 3" key="1">
    <citation type="submission" date="2020-08" db="EMBL/GenBank/DDBJ databases">
        <title>Genomic Encyclopedia of Type Strains, Phase IV (KMG-IV): sequencing the most valuable type-strain genomes for metagenomic binning, comparative biology and taxonomic classification.</title>
        <authorList>
            <person name="Goeker M."/>
        </authorList>
    </citation>
    <scope>NUCLEOTIDE SEQUENCE [LARGE SCALE GENOMIC DNA]</scope>
    <source>
        <strain evidence="2 3">DSM 26575</strain>
    </source>
</reference>
<dbReference type="Pfam" id="PF00128">
    <property type="entry name" value="Alpha-amylase"/>
    <property type="match status" value="1"/>
</dbReference>
<keyword evidence="3" id="KW-1185">Reference proteome</keyword>
<dbReference type="GO" id="GO:0016798">
    <property type="term" value="F:hydrolase activity, acting on glycosyl bonds"/>
    <property type="evidence" value="ECO:0007669"/>
    <property type="project" value="UniProtKB-KW"/>
</dbReference>
<proteinExistence type="predicted"/>
<dbReference type="SUPFAM" id="SSF51445">
    <property type="entry name" value="(Trans)glycosidases"/>
    <property type="match status" value="1"/>
</dbReference>
<dbReference type="InterPro" id="IPR017853">
    <property type="entry name" value="GH"/>
</dbReference>
<name>A0A7W6CQ24_9HYPH</name>
<dbReference type="Proteomes" id="UP000582090">
    <property type="component" value="Unassembled WGS sequence"/>
</dbReference>
<dbReference type="InterPro" id="IPR006047">
    <property type="entry name" value="GH13_cat_dom"/>
</dbReference>
<dbReference type="GO" id="GO:0005975">
    <property type="term" value="P:carbohydrate metabolic process"/>
    <property type="evidence" value="ECO:0007669"/>
    <property type="project" value="InterPro"/>
</dbReference>
<dbReference type="Gene3D" id="3.20.20.80">
    <property type="entry name" value="Glycosidases"/>
    <property type="match status" value="1"/>
</dbReference>
<feature type="domain" description="Glycosyl hydrolase family 13 catalytic" evidence="1">
    <location>
        <begin position="2"/>
        <end position="72"/>
    </location>
</feature>
<evidence type="ECO:0000313" key="3">
    <source>
        <dbReference type="Proteomes" id="UP000582090"/>
    </source>
</evidence>
<protein>
    <submittedName>
        <fullName evidence="2">Glycosidase</fullName>
    </submittedName>
</protein>
<sequence>MGDLNGLTRKLDYISSLGVNTIWLLPFYPSLRRDDGYDISDYRAVSAEYGSIEDFQAFIDEAHVRQIRVIVEHYVTRPDLKEFVAGCVSAWNIGSDAISMNSRVL</sequence>
<organism evidence="2 3">
    <name type="scientific">Rhizobium metallidurans</name>
    <dbReference type="NCBI Taxonomy" id="1265931"/>
    <lineage>
        <taxon>Bacteria</taxon>
        <taxon>Pseudomonadati</taxon>
        <taxon>Pseudomonadota</taxon>
        <taxon>Alphaproteobacteria</taxon>
        <taxon>Hyphomicrobiales</taxon>
        <taxon>Rhizobiaceae</taxon>
        <taxon>Rhizobium/Agrobacterium group</taxon>
        <taxon>Rhizobium</taxon>
    </lineage>
</organism>